<feature type="compositionally biased region" description="Polar residues" evidence="8">
    <location>
        <begin position="233"/>
        <end position="243"/>
    </location>
</feature>
<feature type="region of interest" description="Disordered" evidence="8">
    <location>
        <begin position="1052"/>
        <end position="1082"/>
    </location>
</feature>
<feature type="compositionally biased region" description="Basic and acidic residues" evidence="8">
    <location>
        <begin position="1057"/>
        <end position="1074"/>
    </location>
</feature>
<dbReference type="GO" id="GO:0004843">
    <property type="term" value="F:cysteine-type deubiquitinase activity"/>
    <property type="evidence" value="ECO:0007669"/>
    <property type="project" value="UniProtKB-EC"/>
</dbReference>
<evidence type="ECO:0000313" key="10">
    <source>
        <dbReference type="EMBL" id="CBJ30704.1"/>
    </source>
</evidence>
<dbReference type="GO" id="GO:0006508">
    <property type="term" value="P:proteolysis"/>
    <property type="evidence" value="ECO:0007669"/>
    <property type="project" value="UniProtKB-KW"/>
</dbReference>
<dbReference type="SUPFAM" id="SSF54001">
    <property type="entry name" value="Cysteine proteinases"/>
    <property type="match status" value="2"/>
</dbReference>
<dbReference type="OrthoDB" id="2248014at2759"/>
<dbReference type="PANTHER" id="PTHR24006:SF888">
    <property type="entry name" value="UBIQUITIN CARBOXYL-TERMINAL HYDROLASE 30"/>
    <property type="match status" value="1"/>
</dbReference>
<dbReference type="InParanoid" id="D7FRB3"/>
<comment type="catalytic activity">
    <reaction evidence="1">
        <text>Thiol-dependent hydrolysis of ester, thioester, amide, peptide and isopeptide bonds formed by the C-terminal Gly of ubiquitin (a 76-residue protein attached to proteins as an intracellular targeting signal).</text>
        <dbReference type="EC" id="3.4.19.12"/>
    </reaction>
</comment>
<dbReference type="EC" id="3.4.19.12" evidence="3"/>
<feature type="region of interest" description="Disordered" evidence="8">
    <location>
        <begin position="1099"/>
        <end position="1225"/>
    </location>
</feature>
<dbReference type="PROSITE" id="PS50235">
    <property type="entry name" value="USP_3"/>
    <property type="match status" value="1"/>
</dbReference>
<dbReference type="eggNOG" id="KOG1873">
    <property type="taxonomic scope" value="Eukaryota"/>
</dbReference>
<dbReference type="InterPro" id="IPR018200">
    <property type="entry name" value="USP_CS"/>
</dbReference>
<feature type="region of interest" description="Disordered" evidence="8">
    <location>
        <begin position="57"/>
        <end position="817"/>
    </location>
</feature>
<evidence type="ECO:0000313" key="11">
    <source>
        <dbReference type="Proteomes" id="UP000002630"/>
    </source>
</evidence>
<dbReference type="PANTHER" id="PTHR24006">
    <property type="entry name" value="UBIQUITIN CARBOXYL-TERMINAL HYDROLASE"/>
    <property type="match status" value="1"/>
</dbReference>
<feature type="compositionally biased region" description="Gly residues" evidence="8">
    <location>
        <begin position="88"/>
        <end position="99"/>
    </location>
</feature>
<organism evidence="10 11">
    <name type="scientific">Ectocarpus siliculosus</name>
    <name type="common">Brown alga</name>
    <name type="synonym">Conferva siliculosa</name>
    <dbReference type="NCBI Taxonomy" id="2880"/>
    <lineage>
        <taxon>Eukaryota</taxon>
        <taxon>Sar</taxon>
        <taxon>Stramenopiles</taxon>
        <taxon>Ochrophyta</taxon>
        <taxon>PX clade</taxon>
        <taxon>Phaeophyceae</taxon>
        <taxon>Ectocarpales</taxon>
        <taxon>Ectocarpaceae</taxon>
        <taxon>Ectocarpus</taxon>
    </lineage>
</organism>
<feature type="domain" description="USP" evidence="9">
    <location>
        <begin position="1"/>
        <end position="992"/>
    </location>
</feature>
<protein>
    <recommendedName>
        <fullName evidence="3">ubiquitinyl hydrolase 1</fullName>
        <ecNumber evidence="3">3.4.19.12</ecNumber>
    </recommendedName>
</protein>
<feature type="compositionally biased region" description="Basic and acidic residues" evidence="8">
    <location>
        <begin position="354"/>
        <end position="365"/>
    </location>
</feature>
<evidence type="ECO:0000256" key="3">
    <source>
        <dbReference type="ARBA" id="ARBA00012759"/>
    </source>
</evidence>
<feature type="compositionally biased region" description="Low complexity" evidence="8">
    <location>
        <begin position="775"/>
        <end position="795"/>
    </location>
</feature>
<feature type="compositionally biased region" description="Basic and acidic residues" evidence="8">
    <location>
        <begin position="314"/>
        <end position="334"/>
    </location>
</feature>
<feature type="compositionally biased region" description="Basic and acidic residues" evidence="8">
    <location>
        <begin position="1168"/>
        <end position="1178"/>
    </location>
</feature>
<keyword evidence="4" id="KW-0645">Protease</keyword>
<feature type="compositionally biased region" description="Polar residues" evidence="8">
    <location>
        <begin position="534"/>
        <end position="554"/>
    </location>
</feature>
<dbReference type="GO" id="GO:0016579">
    <property type="term" value="P:protein deubiquitination"/>
    <property type="evidence" value="ECO:0007669"/>
    <property type="project" value="InterPro"/>
</dbReference>
<feature type="compositionally biased region" description="Basic and acidic residues" evidence="8">
    <location>
        <begin position="798"/>
        <end position="817"/>
    </location>
</feature>
<dbReference type="GO" id="GO:0005634">
    <property type="term" value="C:nucleus"/>
    <property type="evidence" value="ECO:0007669"/>
    <property type="project" value="TreeGrafter"/>
</dbReference>
<gene>
    <name evidence="10" type="ORF">Esi_0212_0035</name>
</gene>
<feature type="compositionally biased region" description="Basic and acidic residues" evidence="8">
    <location>
        <begin position="59"/>
        <end position="68"/>
    </location>
</feature>
<proteinExistence type="inferred from homology"/>
<keyword evidence="7" id="KW-0788">Thiol protease</keyword>
<feature type="compositionally biased region" description="Basic and acidic residues" evidence="8">
    <location>
        <begin position="399"/>
        <end position="440"/>
    </location>
</feature>
<keyword evidence="5" id="KW-0833">Ubl conjugation pathway</keyword>
<dbReference type="AlphaFoldDB" id="D7FRB3"/>
<dbReference type="Proteomes" id="UP000002630">
    <property type="component" value="Linkage Group LG27"/>
</dbReference>
<evidence type="ECO:0000256" key="1">
    <source>
        <dbReference type="ARBA" id="ARBA00000707"/>
    </source>
</evidence>
<accession>D7FRB3</accession>
<dbReference type="InterPro" id="IPR028889">
    <property type="entry name" value="USP"/>
</dbReference>
<comment type="similarity">
    <text evidence="2">Belongs to the peptidase C19 family.</text>
</comment>
<name>D7FRB3_ECTSI</name>
<dbReference type="InterPro" id="IPR001394">
    <property type="entry name" value="Peptidase_C19_UCH"/>
</dbReference>
<dbReference type="InterPro" id="IPR050164">
    <property type="entry name" value="Peptidase_C19"/>
</dbReference>
<dbReference type="InterPro" id="IPR038765">
    <property type="entry name" value="Papain-like_cys_pep_sf"/>
</dbReference>
<keyword evidence="6 10" id="KW-0378">Hydrolase</keyword>
<feature type="compositionally biased region" description="Gly residues" evidence="8">
    <location>
        <begin position="589"/>
        <end position="600"/>
    </location>
</feature>
<reference evidence="10 11" key="1">
    <citation type="journal article" date="2010" name="Nature">
        <title>The Ectocarpus genome and the independent evolution of multicellularity in brown algae.</title>
        <authorList>
            <person name="Cock J.M."/>
            <person name="Sterck L."/>
            <person name="Rouze P."/>
            <person name="Scornet D."/>
            <person name="Allen A.E."/>
            <person name="Amoutzias G."/>
            <person name="Anthouard V."/>
            <person name="Artiguenave F."/>
            <person name="Aury J.M."/>
            <person name="Badger J.H."/>
            <person name="Beszteri B."/>
            <person name="Billiau K."/>
            <person name="Bonnet E."/>
            <person name="Bothwell J.H."/>
            <person name="Bowler C."/>
            <person name="Boyen C."/>
            <person name="Brownlee C."/>
            <person name="Carrano C.J."/>
            <person name="Charrier B."/>
            <person name="Cho G.Y."/>
            <person name="Coelho S.M."/>
            <person name="Collen J."/>
            <person name="Corre E."/>
            <person name="Da Silva C."/>
            <person name="Delage L."/>
            <person name="Delaroque N."/>
            <person name="Dittami S.M."/>
            <person name="Doulbeau S."/>
            <person name="Elias M."/>
            <person name="Farnham G."/>
            <person name="Gachon C.M."/>
            <person name="Gschloessl B."/>
            <person name="Heesch S."/>
            <person name="Jabbari K."/>
            <person name="Jubin C."/>
            <person name="Kawai H."/>
            <person name="Kimura K."/>
            <person name="Kloareg B."/>
            <person name="Kupper F.C."/>
            <person name="Lang D."/>
            <person name="Le Bail A."/>
            <person name="Leblanc C."/>
            <person name="Lerouge P."/>
            <person name="Lohr M."/>
            <person name="Lopez P.J."/>
            <person name="Martens C."/>
            <person name="Maumus F."/>
            <person name="Michel G."/>
            <person name="Miranda-Saavedra D."/>
            <person name="Morales J."/>
            <person name="Moreau H."/>
            <person name="Motomura T."/>
            <person name="Nagasato C."/>
            <person name="Napoli C.A."/>
            <person name="Nelson D.R."/>
            <person name="Nyvall-Collen P."/>
            <person name="Peters A.F."/>
            <person name="Pommier C."/>
            <person name="Potin P."/>
            <person name="Poulain J."/>
            <person name="Quesneville H."/>
            <person name="Read B."/>
            <person name="Rensing S.A."/>
            <person name="Ritter A."/>
            <person name="Rousvoal S."/>
            <person name="Samanta M."/>
            <person name="Samson G."/>
            <person name="Schroeder D.C."/>
            <person name="Segurens B."/>
            <person name="Strittmatter M."/>
            <person name="Tonon T."/>
            <person name="Tregear J.W."/>
            <person name="Valentin K."/>
            <person name="von Dassow P."/>
            <person name="Yamagishi T."/>
            <person name="Van de Peer Y."/>
            <person name="Wincker P."/>
        </authorList>
    </citation>
    <scope>NUCLEOTIDE SEQUENCE [LARGE SCALE GENOMIC DNA]</scope>
    <source>
        <strain evidence="11">Ec32 / CCAP1310/4</strain>
    </source>
</reference>
<feature type="compositionally biased region" description="Basic and acidic residues" evidence="8">
    <location>
        <begin position="1115"/>
        <end position="1133"/>
    </location>
</feature>
<feature type="compositionally biased region" description="Acidic residues" evidence="8">
    <location>
        <begin position="69"/>
        <end position="83"/>
    </location>
</feature>
<feature type="compositionally biased region" description="Basic and acidic residues" evidence="8">
    <location>
        <begin position="1018"/>
        <end position="1027"/>
    </location>
</feature>
<feature type="compositionally biased region" description="Acidic residues" evidence="8">
    <location>
        <begin position="292"/>
        <end position="301"/>
    </location>
</feature>
<dbReference type="Pfam" id="PF00443">
    <property type="entry name" value="UCH"/>
    <property type="match status" value="1"/>
</dbReference>
<evidence type="ECO:0000256" key="6">
    <source>
        <dbReference type="ARBA" id="ARBA00022801"/>
    </source>
</evidence>
<keyword evidence="11" id="KW-1185">Reference proteome</keyword>
<dbReference type="EMBL" id="FN648390">
    <property type="protein sequence ID" value="CBJ30704.1"/>
    <property type="molecule type" value="Genomic_DNA"/>
</dbReference>
<feature type="compositionally biased region" description="Gly residues" evidence="8">
    <location>
        <begin position="335"/>
        <end position="348"/>
    </location>
</feature>
<dbReference type="GO" id="GO:0005829">
    <property type="term" value="C:cytosol"/>
    <property type="evidence" value="ECO:0007669"/>
    <property type="project" value="TreeGrafter"/>
</dbReference>
<feature type="compositionally biased region" description="Polar residues" evidence="8">
    <location>
        <begin position="513"/>
        <end position="523"/>
    </location>
</feature>
<evidence type="ECO:0000259" key="9">
    <source>
        <dbReference type="PROSITE" id="PS50235"/>
    </source>
</evidence>
<evidence type="ECO:0000256" key="5">
    <source>
        <dbReference type="ARBA" id="ARBA00022786"/>
    </source>
</evidence>
<evidence type="ECO:0000256" key="7">
    <source>
        <dbReference type="ARBA" id="ARBA00022807"/>
    </source>
</evidence>
<dbReference type="EMBL" id="FN649752">
    <property type="protein sequence ID" value="CBJ30704.1"/>
    <property type="molecule type" value="Genomic_DNA"/>
</dbReference>
<dbReference type="STRING" id="2880.D7FRB3"/>
<evidence type="ECO:0000256" key="4">
    <source>
        <dbReference type="ARBA" id="ARBA00022670"/>
    </source>
</evidence>
<dbReference type="Gene3D" id="3.90.70.10">
    <property type="entry name" value="Cysteine proteinases"/>
    <property type="match status" value="2"/>
</dbReference>
<feature type="region of interest" description="Disordered" evidence="8">
    <location>
        <begin position="1007"/>
        <end position="1038"/>
    </location>
</feature>
<evidence type="ECO:0000256" key="8">
    <source>
        <dbReference type="SAM" id="MobiDB-lite"/>
    </source>
</evidence>
<dbReference type="PROSITE" id="PS00973">
    <property type="entry name" value="USP_2"/>
    <property type="match status" value="1"/>
</dbReference>
<feature type="compositionally biased region" description="Basic and acidic residues" evidence="8">
    <location>
        <begin position="753"/>
        <end position="770"/>
    </location>
</feature>
<sequence length="1225" mass="126097">MLLEMAGEGPVGGRRGAYSPKTLLSALQRVHPSFRGYYQHDAHEMFMRLVGTLEDEEDSFIKKRRQEEREAEEEEDEEEEEEEKDKGCTGGDNNGGGNPRHGIEHTNGSEGGGGDSIGQANADNTVADPAACQSPGPPTEGVLARDSGNGGAVVPYAAEWSADGASGEEKVEVAKLGAQDEGPAAVSAESLKEHGAPVDAALPEAGSAVAAENGESYPNSEGKGLADDDTAEDPSSSVWTNPGSDDGGTDEACVGNGEATGKRSDHGAGAGATRAESATPTREDDSRTGPVPDEDGVDDSEGFQLSAKQKRKVARQEREKRRLMEAEAKAREGTGGDAADGTGQGGGDDTAEAVVDKPAHETPQDEREEASEPSGTDLGDEGEDGASEALLPGFQLSAKEQKKIARQEKIGRQRLTEAEAKACSEEERRSASQTPRHEEGETADGGGEVVDAIASTAAGSDEGSPADGTDVEAVVTAEKPRGQEEEFQEAAVVLDGTHTSGSDIGDGDGSAGNTGLASMTPKPTDSAVPGAESLGSSGHESRNGDTSIPHSTSRAAGVCERVDCNGGSVDAGSPPPPPTAREDSLAGIASGGQVGQGTGAVAGTVSNGQEQQAAEMGLRDRFEADGNLDGAGTFSSSSSLGGCTTGDTQGSTDVCEDGRSAFGSECSEGNGNDKKYEESAAAPTNGLSKCLDGPEVFESEAERERQRSHSRAPDSTTACLEGGDGSVEGKAVGVERDRESQSAGGGAAADENGGDKHADSSHANGDRCGGEEEASSVAVSPATASPPGAAAAAVPRNPLDRLQEPSARKKLERRHDPDGIDLYGCLDHFMAEEKLVAADGNGYHCESCSSREEAAAAAAGGEGGVKAKEGATRSHQNARKRLLMLGQPPGVLVCHLKRLQAKKKIIRSVEFPIELDMTPYFWLDPDAPLSPTQTRYCLSGLVQHRGSRLGGHYIAYVRDRDGWKHASDSAIRTATLPEIKACEAYMLFYECCDLIDPVVADAAEGSVGSVSDGGVHQLDGRERKADENTGEPGVEALDKAKADENVEGSGVEVLDGADEKTEEPSVHVPEKADEQAGEPGAKALDEVGKKAEESGMKVLEKVGGSGVQTLDEANEDAKEAGVDVLDEVDKNEGEPGGQALDELEGETAVVPVGPCKGQEGGGVTEPSGEGKGERKDESVTSVGAVDEKGGSSGASAGEQDQEQNAEPVASSEGRGEAEASGYVQV</sequence>
<evidence type="ECO:0000256" key="2">
    <source>
        <dbReference type="ARBA" id="ARBA00009085"/>
    </source>
</evidence>
<feature type="compositionally biased region" description="Low complexity" evidence="8">
    <location>
        <begin position="630"/>
        <end position="648"/>
    </location>
</feature>